<dbReference type="InterPro" id="IPR005693">
    <property type="entry name" value="Mce"/>
</dbReference>
<comment type="caution">
    <text evidence="3">The sequence shown here is derived from an EMBL/GenBank/DDBJ whole genome shotgun (WGS) entry which is preliminary data.</text>
</comment>
<accession>A0ABU7LAH0</accession>
<dbReference type="Pfam" id="PF02470">
    <property type="entry name" value="MlaD"/>
    <property type="match status" value="1"/>
</dbReference>
<reference evidence="3 4" key="1">
    <citation type="submission" date="2023-07" db="EMBL/GenBank/DDBJ databases">
        <authorList>
            <person name="Girao M."/>
            <person name="Carvalho M.F."/>
        </authorList>
    </citation>
    <scope>NUCLEOTIDE SEQUENCE [LARGE SCALE GENOMIC DNA]</scope>
    <source>
        <strain evidence="3 4">YIM65754</strain>
    </source>
</reference>
<dbReference type="Pfam" id="PF11887">
    <property type="entry name" value="Mce4_CUP1"/>
    <property type="match status" value="1"/>
</dbReference>
<dbReference type="PANTHER" id="PTHR33371:SF17">
    <property type="entry name" value="MCE-FAMILY PROTEIN MCE1B"/>
    <property type="match status" value="1"/>
</dbReference>
<dbReference type="RefSeq" id="WP_330133794.1">
    <property type="nucleotide sequence ID" value="NZ_JAUTXY010000005.1"/>
</dbReference>
<keyword evidence="4" id="KW-1185">Reference proteome</keyword>
<name>A0ABU7LAH0_9NOCA</name>
<dbReference type="Proteomes" id="UP001336020">
    <property type="component" value="Unassembled WGS sequence"/>
</dbReference>
<dbReference type="InterPro" id="IPR003399">
    <property type="entry name" value="Mce/MlaD"/>
</dbReference>
<protein>
    <submittedName>
        <fullName evidence="3">MCE family protein</fullName>
    </submittedName>
</protein>
<dbReference type="InterPro" id="IPR024516">
    <property type="entry name" value="Mce_C"/>
</dbReference>
<evidence type="ECO:0000313" key="3">
    <source>
        <dbReference type="EMBL" id="MEE2058556.1"/>
    </source>
</evidence>
<evidence type="ECO:0000259" key="1">
    <source>
        <dbReference type="Pfam" id="PF02470"/>
    </source>
</evidence>
<dbReference type="EMBL" id="JAUTXY010000005">
    <property type="protein sequence ID" value="MEE2058556.1"/>
    <property type="molecule type" value="Genomic_DNA"/>
</dbReference>
<dbReference type="PANTHER" id="PTHR33371">
    <property type="entry name" value="INTERMEMBRANE PHOSPHOLIPID TRANSPORT SYSTEM BINDING PROTEIN MLAD-RELATED"/>
    <property type="match status" value="1"/>
</dbReference>
<evidence type="ECO:0000313" key="4">
    <source>
        <dbReference type="Proteomes" id="UP001336020"/>
    </source>
</evidence>
<evidence type="ECO:0000259" key="2">
    <source>
        <dbReference type="Pfam" id="PF11887"/>
    </source>
</evidence>
<dbReference type="InterPro" id="IPR052336">
    <property type="entry name" value="MlaD_Phospholipid_Transporter"/>
</dbReference>
<dbReference type="NCBIfam" id="TIGR00996">
    <property type="entry name" value="Mtu_fam_mce"/>
    <property type="match status" value="1"/>
</dbReference>
<organism evidence="3 4">
    <name type="scientific">Rhodococcus artemisiae</name>
    <dbReference type="NCBI Taxonomy" id="714159"/>
    <lineage>
        <taxon>Bacteria</taxon>
        <taxon>Bacillati</taxon>
        <taxon>Actinomycetota</taxon>
        <taxon>Actinomycetes</taxon>
        <taxon>Mycobacteriales</taxon>
        <taxon>Nocardiaceae</taxon>
        <taxon>Rhodococcus</taxon>
    </lineage>
</organism>
<feature type="domain" description="Mammalian cell entry C-terminal" evidence="2">
    <location>
        <begin position="117"/>
        <end position="234"/>
    </location>
</feature>
<sequence>MKSLWHTSFRIVAFAAAMVVVLVMVLRTIEQPIGKDTGTYTAMFVDANGLHPGDDVRLYGVSVGKVTSLSLDGTQARVEFTVARDHSVSTSNRLAIRYQNLTGQRYLDVQDTGQPGAPLEPGSVIGTDHTVPSFDVTTLFNGLQPVLKELSPDELNKFTSSLLAVVEGEGSGIGPALDAIEDLSTYTVDRQEVISVLVRNLSVVSEQLDGKSGDAMTLITELTRLFQSLQEKLPGLISFAAQIPPILDPLDSMLASAGLEGAPHQPLNSLIAQAFSDAPAAVDALGILPGVLQTMAALTPSEGRLQCSNGEASLDREIAVLVSGQRITLCNAE</sequence>
<feature type="domain" description="Mce/MlaD" evidence="1">
    <location>
        <begin position="37"/>
        <end position="110"/>
    </location>
</feature>
<proteinExistence type="predicted"/>
<gene>
    <name evidence="3" type="ORF">Q7514_13605</name>
</gene>